<dbReference type="OrthoDB" id="6128564at2759"/>
<dbReference type="CTD" id="20235024"/>
<dbReference type="Pfam" id="PF00098">
    <property type="entry name" value="zf-CCHC"/>
    <property type="match status" value="1"/>
</dbReference>
<dbReference type="PANTHER" id="PTHR22639:SF3">
    <property type="entry name" value="ZINC FINGER CCHC DOMAIN-CONTAINING PROTEIN 3"/>
    <property type="match status" value="1"/>
</dbReference>
<dbReference type="KEGG" id="lgi:LOTGIDRAFT_145825"/>
<dbReference type="Proteomes" id="UP000030746">
    <property type="component" value="Unassembled WGS sequence"/>
</dbReference>
<proteinExistence type="predicted"/>
<dbReference type="GO" id="GO:0008270">
    <property type="term" value="F:zinc ion binding"/>
    <property type="evidence" value="ECO:0007669"/>
    <property type="project" value="UniProtKB-KW"/>
</dbReference>
<gene>
    <name evidence="3" type="ORF">LOTGIDRAFT_145825</name>
</gene>
<dbReference type="PROSITE" id="PS50158">
    <property type="entry name" value="ZF_CCHC"/>
    <property type="match status" value="1"/>
</dbReference>
<evidence type="ECO:0000313" key="4">
    <source>
        <dbReference type="Proteomes" id="UP000030746"/>
    </source>
</evidence>
<reference evidence="3 4" key="1">
    <citation type="journal article" date="2013" name="Nature">
        <title>Insights into bilaterian evolution from three spiralian genomes.</title>
        <authorList>
            <person name="Simakov O."/>
            <person name="Marletaz F."/>
            <person name="Cho S.J."/>
            <person name="Edsinger-Gonzales E."/>
            <person name="Havlak P."/>
            <person name="Hellsten U."/>
            <person name="Kuo D.H."/>
            <person name="Larsson T."/>
            <person name="Lv J."/>
            <person name="Arendt D."/>
            <person name="Savage R."/>
            <person name="Osoegawa K."/>
            <person name="de Jong P."/>
            <person name="Grimwood J."/>
            <person name="Chapman J.A."/>
            <person name="Shapiro H."/>
            <person name="Aerts A."/>
            <person name="Otillar R.P."/>
            <person name="Terry A.Y."/>
            <person name="Boore J.L."/>
            <person name="Grigoriev I.V."/>
            <person name="Lindberg D.R."/>
            <person name="Seaver E.C."/>
            <person name="Weisblat D.A."/>
            <person name="Putnam N.H."/>
            <person name="Rokhsar D.S."/>
        </authorList>
    </citation>
    <scope>NUCLEOTIDE SEQUENCE [LARGE SCALE GENOMIC DNA]</scope>
</reference>
<dbReference type="SUPFAM" id="SSF57756">
    <property type="entry name" value="Retrovirus zinc finger-like domains"/>
    <property type="match status" value="1"/>
</dbReference>
<dbReference type="GO" id="GO:0003723">
    <property type="term" value="F:RNA binding"/>
    <property type="evidence" value="ECO:0007669"/>
    <property type="project" value="InterPro"/>
</dbReference>
<dbReference type="GeneID" id="20235024"/>
<dbReference type="AlphaFoldDB" id="V3ZYV2"/>
<evidence type="ECO:0000259" key="2">
    <source>
        <dbReference type="PROSITE" id="PS50158"/>
    </source>
</evidence>
<evidence type="ECO:0000313" key="3">
    <source>
        <dbReference type="EMBL" id="ESO89567.1"/>
    </source>
</evidence>
<sequence>MADDTSDTLVISDKRKIVRKFGRAIFSKDATVLISVSNIKVMTASKVIAAVQGALGEDSILSCVPKNGDVYEVSLIDIESARAIVDKELKIDNQPIFVRHLSSKVKVVSFMHLSGLITDEQIESKLKLWRVELLGPIKRRRYENTDVFDGTRFMRVRFPPDVSSLPYSVGFQIESGVEYYSVRHDHQEKVCFSCLSPGHLNAACPDRICRSCNKRGHIQRNCPESVCSTCDTIKKDCVCDPPIIWAIGATNVKNKPQR</sequence>
<name>V3ZYV2_LOTGI</name>
<organism evidence="3 4">
    <name type="scientific">Lottia gigantea</name>
    <name type="common">Giant owl limpet</name>
    <dbReference type="NCBI Taxonomy" id="225164"/>
    <lineage>
        <taxon>Eukaryota</taxon>
        <taxon>Metazoa</taxon>
        <taxon>Spiralia</taxon>
        <taxon>Lophotrochozoa</taxon>
        <taxon>Mollusca</taxon>
        <taxon>Gastropoda</taxon>
        <taxon>Patellogastropoda</taxon>
        <taxon>Lottioidea</taxon>
        <taxon>Lottiidae</taxon>
        <taxon>Lottia</taxon>
    </lineage>
</organism>
<dbReference type="SMART" id="SM00343">
    <property type="entry name" value="ZnF_C2HC"/>
    <property type="match status" value="2"/>
</dbReference>
<dbReference type="InterPro" id="IPR036875">
    <property type="entry name" value="Znf_CCHC_sf"/>
</dbReference>
<dbReference type="InterPro" id="IPR001878">
    <property type="entry name" value="Znf_CCHC"/>
</dbReference>
<keyword evidence="4" id="KW-1185">Reference proteome</keyword>
<dbReference type="GO" id="GO:0002218">
    <property type="term" value="P:activation of innate immune response"/>
    <property type="evidence" value="ECO:0007669"/>
    <property type="project" value="InterPro"/>
</dbReference>
<dbReference type="GO" id="GO:0003690">
    <property type="term" value="F:double-stranded DNA binding"/>
    <property type="evidence" value="ECO:0007669"/>
    <property type="project" value="InterPro"/>
</dbReference>
<feature type="domain" description="CCHC-type" evidence="2">
    <location>
        <begin position="209"/>
        <end position="224"/>
    </location>
</feature>
<keyword evidence="1" id="KW-0863">Zinc-finger</keyword>
<dbReference type="RefSeq" id="XP_009059746.1">
    <property type="nucleotide sequence ID" value="XM_009061498.1"/>
</dbReference>
<protein>
    <recommendedName>
        <fullName evidence="2">CCHC-type domain-containing protein</fullName>
    </recommendedName>
</protein>
<keyword evidence="1" id="KW-0479">Metal-binding</keyword>
<dbReference type="EMBL" id="KB202579">
    <property type="protein sequence ID" value="ESO89567.1"/>
    <property type="molecule type" value="Genomic_DNA"/>
</dbReference>
<dbReference type="InterPro" id="IPR042509">
    <property type="entry name" value="ZCCHC3"/>
</dbReference>
<accession>V3ZYV2</accession>
<evidence type="ECO:0000256" key="1">
    <source>
        <dbReference type="PROSITE-ProRule" id="PRU00047"/>
    </source>
</evidence>
<dbReference type="PANTHER" id="PTHR22639">
    <property type="entry name" value="GAG-RELATED PROTEIN"/>
    <property type="match status" value="1"/>
</dbReference>
<dbReference type="OMA" id="RECGAYD"/>
<dbReference type="HOGENOM" id="CLU_060421_1_0_1"/>
<keyword evidence="1" id="KW-0862">Zinc</keyword>
<dbReference type="Gene3D" id="4.10.60.10">
    <property type="entry name" value="Zinc finger, CCHC-type"/>
    <property type="match status" value="1"/>
</dbReference>